<gene>
    <name evidence="1" type="ORF">K443DRAFT_683293</name>
</gene>
<proteinExistence type="predicted"/>
<name>A0A0C9WJQ6_9AGAR</name>
<reference evidence="2" key="2">
    <citation type="submission" date="2015-01" db="EMBL/GenBank/DDBJ databases">
        <title>Evolutionary Origins and Diversification of the Mycorrhizal Mutualists.</title>
        <authorList>
            <consortium name="DOE Joint Genome Institute"/>
            <consortium name="Mycorrhizal Genomics Consortium"/>
            <person name="Kohler A."/>
            <person name="Kuo A."/>
            <person name="Nagy L.G."/>
            <person name="Floudas D."/>
            <person name="Copeland A."/>
            <person name="Barry K.W."/>
            <person name="Cichocki N."/>
            <person name="Veneault-Fourrey C."/>
            <person name="LaButti K."/>
            <person name="Lindquist E.A."/>
            <person name="Lipzen A."/>
            <person name="Lundell T."/>
            <person name="Morin E."/>
            <person name="Murat C."/>
            <person name="Riley R."/>
            <person name="Ohm R."/>
            <person name="Sun H."/>
            <person name="Tunlid A."/>
            <person name="Henrissat B."/>
            <person name="Grigoriev I.V."/>
            <person name="Hibbett D.S."/>
            <person name="Martin F."/>
        </authorList>
    </citation>
    <scope>NUCLEOTIDE SEQUENCE [LARGE SCALE GENOMIC DNA]</scope>
    <source>
        <strain evidence="2">LaAM-08-1</strain>
    </source>
</reference>
<evidence type="ECO:0000313" key="1">
    <source>
        <dbReference type="EMBL" id="KIJ95109.1"/>
    </source>
</evidence>
<protein>
    <submittedName>
        <fullName evidence="1">Uncharacterized protein</fullName>
    </submittedName>
</protein>
<sequence length="52" mass="6241">MSMAFEKIDANVDSFHHVQKVALENEGFPRIIEHPRRWLQLFQIRVDLVHEL</sequence>
<dbReference type="HOGENOM" id="CLU_3087586_0_0_1"/>
<evidence type="ECO:0000313" key="2">
    <source>
        <dbReference type="Proteomes" id="UP000054477"/>
    </source>
</evidence>
<organism evidence="1 2">
    <name type="scientific">Laccaria amethystina LaAM-08-1</name>
    <dbReference type="NCBI Taxonomy" id="1095629"/>
    <lineage>
        <taxon>Eukaryota</taxon>
        <taxon>Fungi</taxon>
        <taxon>Dikarya</taxon>
        <taxon>Basidiomycota</taxon>
        <taxon>Agaricomycotina</taxon>
        <taxon>Agaricomycetes</taxon>
        <taxon>Agaricomycetidae</taxon>
        <taxon>Agaricales</taxon>
        <taxon>Agaricineae</taxon>
        <taxon>Hydnangiaceae</taxon>
        <taxon>Laccaria</taxon>
    </lineage>
</organism>
<reference evidence="1 2" key="1">
    <citation type="submission" date="2014-04" db="EMBL/GenBank/DDBJ databases">
        <authorList>
            <consortium name="DOE Joint Genome Institute"/>
            <person name="Kuo A."/>
            <person name="Kohler A."/>
            <person name="Nagy L.G."/>
            <person name="Floudas D."/>
            <person name="Copeland A."/>
            <person name="Barry K.W."/>
            <person name="Cichocki N."/>
            <person name="Veneault-Fourrey C."/>
            <person name="LaButti K."/>
            <person name="Lindquist E.A."/>
            <person name="Lipzen A."/>
            <person name="Lundell T."/>
            <person name="Morin E."/>
            <person name="Murat C."/>
            <person name="Sun H."/>
            <person name="Tunlid A."/>
            <person name="Henrissat B."/>
            <person name="Grigoriev I.V."/>
            <person name="Hibbett D.S."/>
            <person name="Martin F."/>
            <person name="Nordberg H.P."/>
            <person name="Cantor M.N."/>
            <person name="Hua S.X."/>
        </authorList>
    </citation>
    <scope>NUCLEOTIDE SEQUENCE [LARGE SCALE GENOMIC DNA]</scope>
    <source>
        <strain evidence="1 2">LaAM-08-1</strain>
    </source>
</reference>
<dbReference type="EMBL" id="KN838767">
    <property type="protein sequence ID" value="KIJ95109.1"/>
    <property type="molecule type" value="Genomic_DNA"/>
</dbReference>
<keyword evidence="2" id="KW-1185">Reference proteome</keyword>
<accession>A0A0C9WJQ6</accession>
<dbReference type="AlphaFoldDB" id="A0A0C9WJQ6"/>
<dbReference type="Proteomes" id="UP000054477">
    <property type="component" value="Unassembled WGS sequence"/>
</dbReference>